<feature type="domain" description="Integrase core" evidence="1">
    <location>
        <begin position="133"/>
        <end position="250"/>
    </location>
</feature>
<dbReference type="OrthoDB" id="5985220at2759"/>
<dbReference type="InterPro" id="IPR036397">
    <property type="entry name" value="RNaseH_sf"/>
</dbReference>
<protein>
    <recommendedName>
        <fullName evidence="1">Integrase core domain-containing protein</fullName>
    </recommendedName>
</protein>
<dbReference type="EMBL" id="CACRXK020025153">
    <property type="protein sequence ID" value="CAB4039278.1"/>
    <property type="molecule type" value="Genomic_DNA"/>
</dbReference>
<dbReference type="PANTHER" id="PTHR46791:SF13">
    <property type="entry name" value="CLR5 DOMAIN-CONTAINING PROTEIN"/>
    <property type="match status" value="1"/>
</dbReference>
<sequence>MPFDYSPIFTQQAVERNDLVEEYFKLGFAYTEILLFLQCRHDIRLSIRQLKRILRVRGLKRRGNQENHMNVITAIESELNGSGSCVGYRQMHQRMQIKYGFVVARETVRIILKVLDPNGVETRSRRRLRRREYRGRGPNFIWHIDGYDKLKPYGFSVHAAIDGYSRRILWLEVFPTNKDPTYIARYFLDCIRQLGVVPRVVRADRGTENVNVCAIQRFLRADSEDSFAGEKSFMYGTSTSNQRIESWWSQL</sequence>
<accession>A0A6S7K6R9</accession>
<dbReference type="SUPFAM" id="SSF53098">
    <property type="entry name" value="Ribonuclease H-like"/>
    <property type="match status" value="1"/>
</dbReference>
<evidence type="ECO:0000313" key="3">
    <source>
        <dbReference type="Proteomes" id="UP001152795"/>
    </source>
</evidence>
<dbReference type="InterPro" id="IPR058913">
    <property type="entry name" value="Integrase_dom_put"/>
</dbReference>
<dbReference type="Gene3D" id="3.30.420.10">
    <property type="entry name" value="Ribonuclease H-like superfamily/Ribonuclease H"/>
    <property type="match status" value="1"/>
</dbReference>
<evidence type="ECO:0000313" key="2">
    <source>
        <dbReference type="EMBL" id="CAB4039278.1"/>
    </source>
</evidence>
<dbReference type="InterPro" id="IPR012337">
    <property type="entry name" value="RNaseH-like_sf"/>
</dbReference>
<keyword evidence="3" id="KW-1185">Reference proteome</keyword>
<dbReference type="Pfam" id="PF24764">
    <property type="entry name" value="rva_4"/>
    <property type="match status" value="1"/>
</dbReference>
<name>A0A6S7K6R9_PARCT</name>
<dbReference type="AlphaFoldDB" id="A0A6S7K6R9"/>
<organism evidence="2 3">
    <name type="scientific">Paramuricea clavata</name>
    <name type="common">Red gorgonian</name>
    <name type="synonym">Violescent sea-whip</name>
    <dbReference type="NCBI Taxonomy" id="317549"/>
    <lineage>
        <taxon>Eukaryota</taxon>
        <taxon>Metazoa</taxon>
        <taxon>Cnidaria</taxon>
        <taxon>Anthozoa</taxon>
        <taxon>Octocorallia</taxon>
        <taxon>Malacalcyonacea</taxon>
        <taxon>Plexauridae</taxon>
        <taxon>Paramuricea</taxon>
    </lineage>
</organism>
<evidence type="ECO:0000259" key="1">
    <source>
        <dbReference type="Pfam" id="PF24764"/>
    </source>
</evidence>
<dbReference type="GO" id="GO:0003676">
    <property type="term" value="F:nucleic acid binding"/>
    <property type="evidence" value="ECO:0007669"/>
    <property type="project" value="InterPro"/>
</dbReference>
<gene>
    <name evidence="2" type="ORF">PACLA_8A047654</name>
</gene>
<proteinExistence type="predicted"/>
<reference evidence="2" key="1">
    <citation type="submission" date="2020-04" db="EMBL/GenBank/DDBJ databases">
        <authorList>
            <person name="Alioto T."/>
            <person name="Alioto T."/>
            <person name="Gomez Garrido J."/>
        </authorList>
    </citation>
    <scope>NUCLEOTIDE SEQUENCE</scope>
    <source>
        <strain evidence="2">A484AB</strain>
    </source>
</reference>
<dbReference type="Proteomes" id="UP001152795">
    <property type="component" value="Unassembled WGS sequence"/>
</dbReference>
<dbReference type="PANTHER" id="PTHR46791">
    <property type="entry name" value="EXPRESSED PROTEIN"/>
    <property type="match status" value="1"/>
</dbReference>
<comment type="caution">
    <text evidence="2">The sequence shown here is derived from an EMBL/GenBank/DDBJ whole genome shotgun (WGS) entry which is preliminary data.</text>
</comment>